<feature type="transmembrane region" description="Helical" evidence="1">
    <location>
        <begin position="20"/>
        <end position="44"/>
    </location>
</feature>
<name>A0A8S9ZVD6_9BILA</name>
<gene>
    <name evidence="2" type="ORF">Mgra_00002922</name>
</gene>
<keyword evidence="1" id="KW-0472">Membrane</keyword>
<evidence type="ECO:0000313" key="3">
    <source>
        <dbReference type="Proteomes" id="UP000605970"/>
    </source>
</evidence>
<dbReference type="AlphaFoldDB" id="A0A8S9ZVD6"/>
<dbReference type="EMBL" id="JABEBT010000018">
    <property type="protein sequence ID" value="KAF7637663.1"/>
    <property type="molecule type" value="Genomic_DNA"/>
</dbReference>
<keyword evidence="3" id="KW-1185">Reference proteome</keyword>
<accession>A0A8S9ZVD6</accession>
<evidence type="ECO:0000256" key="1">
    <source>
        <dbReference type="SAM" id="Phobius"/>
    </source>
</evidence>
<sequence>MIIIMNMKVMDFHIKEYFIIMELIINIVLLFLNFFLVVLVYYLMVQNKNLDLH</sequence>
<organism evidence="2 3">
    <name type="scientific">Meloidogyne graminicola</name>
    <dbReference type="NCBI Taxonomy" id="189291"/>
    <lineage>
        <taxon>Eukaryota</taxon>
        <taxon>Metazoa</taxon>
        <taxon>Ecdysozoa</taxon>
        <taxon>Nematoda</taxon>
        <taxon>Chromadorea</taxon>
        <taxon>Rhabditida</taxon>
        <taxon>Tylenchina</taxon>
        <taxon>Tylenchomorpha</taxon>
        <taxon>Tylenchoidea</taxon>
        <taxon>Meloidogynidae</taxon>
        <taxon>Meloidogyninae</taxon>
        <taxon>Meloidogyne</taxon>
    </lineage>
</organism>
<dbReference type="Proteomes" id="UP000605970">
    <property type="component" value="Unassembled WGS sequence"/>
</dbReference>
<proteinExistence type="predicted"/>
<evidence type="ECO:0000313" key="2">
    <source>
        <dbReference type="EMBL" id="KAF7637663.1"/>
    </source>
</evidence>
<reference evidence="2" key="1">
    <citation type="journal article" date="2020" name="Ecol. Evol.">
        <title>Genome structure and content of the rice root-knot nematode (Meloidogyne graminicola).</title>
        <authorList>
            <person name="Phan N.T."/>
            <person name="Danchin E.G.J."/>
            <person name="Klopp C."/>
            <person name="Perfus-Barbeoch L."/>
            <person name="Kozlowski D.K."/>
            <person name="Koutsovoulos G.D."/>
            <person name="Lopez-Roques C."/>
            <person name="Bouchez O."/>
            <person name="Zahm M."/>
            <person name="Besnard G."/>
            <person name="Bellafiore S."/>
        </authorList>
    </citation>
    <scope>NUCLEOTIDE SEQUENCE</scope>
    <source>
        <strain evidence="2">VN-18</strain>
    </source>
</reference>
<protein>
    <submittedName>
        <fullName evidence="2">Uncharacterized protein</fullName>
    </submittedName>
</protein>
<comment type="caution">
    <text evidence="2">The sequence shown here is derived from an EMBL/GenBank/DDBJ whole genome shotgun (WGS) entry which is preliminary data.</text>
</comment>
<keyword evidence="1" id="KW-0812">Transmembrane</keyword>
<keyword evidence="1" id="KW-1133">Transmembrane helix</keyword>